<comment type="similarity">
    <text evidence="1">Belongs to the ARG7 family.</text>
</comment>
<dbReference type="InterPro" id="IPR003676">
    <property type="entry name" value="SAUR_fam"/>
</dbReference>
<accession>A0AB40BZ01</accession>
<dbReference type="GeneID" id="120269463"/>
<protein>
    <submittedName>
        <fullName evidence="3">Auxin-responsive protein SAUR32-like</fullName>
    </submittedName>
</protein>
<sequence length="115" mass="13450">MVGAVDRRRNHHPSPLFEMPMIPRKGKIGIRVGGNGEEQQRFEVRVEYLSHRLFSSLLREVEEEFGFDHDGPIRLSCGVDRFRRVLVVIAGDCADDRWRRCQHRRFSYFTGCFGV</sequence>
<dbReference type="Pfam" id="PF02519">
    <property type="entry name" value="Auxin_inducible"/>
    <property type="match status" value="1"/>
</dbReference>
<keyword evidence="2" id="KW-1185">Reference proteome</keyword>
<dbReference type="PANTHER" id="PTHR31374:SF29">
    <property type="entry name" value="SAUR-LIKE AUXIN-RESPONSIVE PROTEIN FAMILY"/>
    <property type="match status" value="1"/>
</dbReference>
<name>A0AB40BZ01_DIOCR</name>
<dbReference type="Proteomes" id="UP001515500">
    <property type="component" value="Chromosome 9"/>
</dbReference>
<gene>
    <name evidence="3" type="primary">LOC120269463</name>
</gene>
<evidence type="ECO:0000313" key="3">
    <source>
        <dbReference type="RefSeq" id="XP_039132727.1"/>
    </source>
</evidence>
<proteinExistence type="inferred from homology"/>
<evidence type="ECO:0000313" key="2">
    <source>
        <dbReference type="Proteomes" id="UP001515500"/>
    </source>
</evidence>
<dbReference type="GO" id="GO:0009733">
    <property type="term" value="P:response to auxin"/>
    <property type="evidence" value="ECO:0007669"/>
    <property type="project" value="InterPro"/>
</dbReference>
<evidence type="ECO:0000256" key="1">
    <source>
        <dbReference type="ARBA" id="ARBA00006974"/>
    </source>
</evidence>
<reference evidence="3" key="1">
    <citation type="submission" date="2025-08" db="UniProtKB">
        <authorList>
            <consortium name="RefSeq"/>
        </authorList>
    </citation>
    <scope>IDENTIFICATION</scope>
</reference>
<dbReference type="RefSeq" id="XP_039132727.1">
    <property type="nucleotide sequence ID" value="XM_039276793.1"/>
</dbReference>
<dbReference type="AlphaFoldDB" id="A0AB40BZ01"/>
<dbReference type="PANTHER" id="PTHR31374">
    <property type="entry name" value="AUXIN-INDUCED PROTEIN-LIKE-RELATED"/>
    <property type="match status" value="1"/>
</dbReference>
<organism evidence="2 3">
    <name type="scientific">Dioscorea cayennensis subsp. rotundata</name>
    <name type="common">White Guinea yam</name>
    <name type="synonym">Dioscorea rotundata</name>
    <dbReference type="NCBI Taxonomy" id="55577"/>
    <lineage>
        <taxon>Eukaryota</taxon>
        <taxon>Viridiplantae</taxon>
        <taxon>Streptophyta</taxon>
        <taxon>Embryophyta</taxon>
        <taxon>Tracheophyta</taxon>
        <taxon>Spermatophyta</taxon>
        <taxon>Magnoliopsida</taxon>
        <taxon>Liliopsida</taxon>
        <taxon>Dioscoreales</taxon>
        <taxon>Dioscoreaceae</taxon>
        <taxon>Dioscorea</taxon>
    </lineage>
</organism>